<dbReference type="EMBL" id="JAHQZT010000012">
    <property type="protein sequence ID" value="MBV0933765.1"/>
    <property type="molecule type" value="Genomic_DNA"/>
</dbReference>
<comment type="pathway">
    <text evidence="1 7">Metabolic intermediate biosynthesis; chorismate biosynthesis; chorismate from D-erythrose 4-phosphate and phosphoenolpyruvate: step 4/7.</text>
</comment>
<keyword evidence="12" id="KW-1185">Reference proteome</keyword>
<keyword evidence="7" id="KW-0028">Amino-acid biosynthesis</keyword>
<accession>A0ABS6MC70</accession>
<dbReference type="NCBIfam" id="TIGR00507">
    <property type="entry name" value="aroE"/>
    <property type="match status" value="1"/>
</dbReference>
<keyword evidence="4 7" id="KW-0560">Oxidoreductase</keyword>
<organism evidence="11 12">
    <name type="scientific">Marinobacterium weihaiense</name>
    <dbReference type="NCBI Taxonomy" id="2851016"/>
    <lineage>
        <taxon>Bacteria</taxon>
        <taxon>Pseudomonadati</taxon>
        <taxon>Pseudomonadota</taxon>
        <taxon>Gammaproteobacteria</taxon>
        <taxon>Oceanospirillales</taxon>
        <taxon>Oceanospirillaceae</taxon>
        <taxon>Marinobacterium</taxon>
    </lineage>
</organism>
<dbReference type="PANTHER" id="PTHR21089">
    <property type="entry name" value="SHIKIMATE DEHYDROGENASE"/>
    <property type="match status" value="1"/>
</dbReference>
<reference evidence="11 12" key="1">
    <citation type="submission" date="2021-06" db="EMBL/GenBank/DDBJ databases">
        <title>Bacterium isolated from marine sediment.</title>
        <authorList>
            <person name="Zhu K.-L."/>
            <person name="Du Z.-J."/>
            <person name="Liang Q.-Y."/>
        </authorList>
    </citation>
    <scope>NUCLEOTIDE SEQUENCE [LARGE SCALE GENOMIC DNA]</scope>
    <source>
        <strain evidence="11 12">A346</strain>
    </source>
</reference>
<dbReference type="Pfam" id="PF08501">
    <property type="entry name" value="Shikimate_dh_N"/>
    <property type="match status" value="1"/>
</dbReference>
<feature type="binding site" evidence="7">
    <location>
        <begin position="128"/>
        <end position="132"/>
    </location>
    <ligand>
        <name>NADP(+)</name>
        <dbReference type="ChEBI" id="CHEBI:58349"/>
    </ligand>
</feature>
<feature type="domain" description="Quinate/shikimate 5-dehydrogenase/glutamyl-tRNA reductase" evidence="8">
    <location>
        <begin position="111"/>
        <end position="194"/>
    </location>
</feature>
<feature type="binding site" evidence="7">
    <location>
        <position position="78"/>
    </location>
    <ligand>
        <name>NADP(+)</name>
        <dbReference type="ChEBI" id="CHEBI:58349"/>
    </ligand>
</feature>
<dbReference type="HAMAP" id="MF_00222">
    <property type="entry name" value="Shikimate_DH_AroE"/>
    <property type="match status" value="1"/>
</dbReference>
<feature type="binding site" evidence="7">
    <location>
        <begin position="152"/>
        <end position="157"/>
    </location>
    <ligand>
        <name>NADP(+)</name>
        <dbReference type="ChEBI" id="CHEBI:58349"/>
    </ligand>
</feature>
<feature type="binding site" evidence="7">
    <location>
        <position position="247"/>
    </location>
    <ligand>
        <name>shikimate</name>
        <dbReference type="ChEBI" id="CHEBI:36208"/>
    </ligand>
</feature>
<feature type="domain" description="Shikimate dehydrogenase substrate binding N-terminal" evidence="9">
    <location>
        <begin position="7"/>
        <end position="89"/>
    </location>
</feature>
<dbReference type="EC" id="1.1.1.25" evidence="2 7"/>
<evidence type="ECO:0000313" key="11">
    <source>
        <dbReference type="EMBL" id="MBV0933765.1"/>
    </source>
</evidence>
<evidence type="ECO:0000313" key="12">
    <source>
        <dbReference type="Proteomes" id="UP000755551"/>
    </source>
</evidence>
<keyword evidence="5 7" id="KW-0057">Aromatic amino acid biosynthesis</keyword>
<dbReference type="Pfam" id="PF01488">
    <property type="entry name" value="Shikimate_DH"/>
    <property type="match status" value="1"/>
</dbReference>
<dbReference type="GO" id="GO:0004764">
    <property type="term" value="F:shikimate 3-dehydrogenase (NADP+) activity"/>
    <property type="evidence" value="ECO:0007669"/>
    <property type="project" value="UniProtKB-EC"/>
</dbReference>
<evidence type="ECO:0000256" key="7">
    <source>
        <dbReference type="HAMAP-Rule" id="MF_00222"/>
    </source>
</evidence>
<feature type="binding site" evidence="7">
    <location>
        <position position="103"/>
    </location>
    <ligand>
        <name>shikimate</name>
        <dbReference type="ChEBI" id="CHEBI:36208"/>
    </ligand>
</feature>
<dbReference type="PANTHER" id="PTHR21089:SF1">
    <property type="entry name" value="BIFUNCTIONAL 3-DEHYDROQUINATE DEHYDRATASE_SHIKIMATE DEHYDROGENASE, CHLOROPLASTIC"/>
    <property type="match status" value="1"/>
</dbReference>
<evidence type="ECO:0000256" key="1">
    <source>
        <dbReference type="ARBA" id="ARBA00004871"/>
    </source>
</evidence>
<sequence>MTDRYAVFGNPIAHSKSPQIHARFAAQTGQALIYTAEHIEEKDFEAAVERFLQGHGKGLNITVPFKERAWALAQWRSERAELAGAVNTLYRLDDGRIAGDNTDGIGLVRDLAENNGVTLNGARVLVLGAGGAVRGVLQPLLAAGVAAILVANRTVARAETLAELFADDGRVQACGFDQIPAEAFDLIINGTSASLQGELPPIAAASVGPNTACYDMMYGAEPTPFCRWAMELGAAQVIDGLGMLVEQAAESFRIWRGVQPDTAPVMQALRTALKTA</sequence>
<proteinExistence type="inferred from homology"/>
<keyword evidence="3 7" id="KW-0521">NADP</keyword>
<feature type="binding site" evidence="7">
    <location>
        <position position="87"/>
    </location>
    <ligand>
        <name>shikimate</name>
        <dbReference type="ChEBI" id="CHEBI:36208"/>
    </ligand>
</feature>
<feature type="domain" description="SDH C-terminal" evidence="10">
    <location>
        <begin position="240"/>
        <end position="270"/>
    </location>
</feature>
<evidence type="ECO:0000256" key="3">
    <source>
        <dbReference type="ARBA" id="ARBA00022857"/>
    </source>
</evidence>
<dbReference type="RefSeq" id="WP_217335186.1">
    <property type="nucleotide sequence ID" value="NZ_JAHQZT010000012.1"/>
</dbReference>
<feature type="active site" description="Proton acceptor" evidence="7">
    <location>
        <position position="66"/>
    </location>
</feature>
<dbReference type="InterPro" id="IPR006151">
    <property type="entry name" value="Shikm_DH/Glu-tRNA_Rdtase"/>
</dbReference>
<name>A0ABS6MC70_9GAMM</name>
<dbReference type="InterPro" id="IPR041121">
    <property type="entry name" value="SDH_C"/>
</dbReference>
<protein>
    <recommendedName>
        <fullName evidence="2 7">Shikimate dehydrogenase (NADP(+))</fullName>
        <shortName evidence="7">SDH</shortName>
        <ecNumber evidence="2 7">1.1.1.25</ecNumber>
    </recommendedName>
</protein>
<dbReference type="InterPro" id="IPR011342">
    <property type="entry name" value="Shikimate_DH"/>
</dbReference>
<evidence type="ECO:0000256" key="4">
    <source>
        <dbReference type="ARBA" id="ARBA00023002"/>
    </source>
</evidence>
<dbReference type="Pfam" id="PF18317">
    <property type="entry name" value="SDH_C"/>
    <property type="match status" value="1"/>
</dbReference>
<evidence type="ECO:0000259" key="8">
    <source>
        <dbReference type="Pfam" id="PF01488"/>
    </source>
</evidence>
<dbReference type="InterPro" id="IPR022893">
    <property type="entry name" value="Shikimate_DH_fam"/>
</dbReference>
<dbReference type="CDD" id="cd01065">
    <property type="entry name" value="NAD_bind_Shikimate_DH"/>
    <property type="match status" value="1"/>
</dbReference>
<feature type="binding site" evidence="7">
    <location>
        <position position="62"/>
    </location>
    <ligand>
        <name>shikimate</name>
        <dbReference type="ChEBI" id="CHEBI:36208"/>
    </ligand>
</feature>
<comment type="function">
    <text evidence="7">Involved in the biosynthesis of the chorismate, which leads to the biosynthesis of aromatic amino acids. Catalyzes the reversible NADPH linked reduction of 3-dehydroshikimate (DHSA) to yield shikimate (SA).</text>
</comment>
<evidence type="ECO:0000259" key="9">
    <source>
        <dbReference type="Pfam" id="PF08501"/>
    </source>
</evidence>
<dbReference type="InterPro" id="IPR013708">
    <property type="entry name" value="Shikimate_DH-bd_N"/>
</dbReference>
<feature type="binding site" evidence="7">
    <location>
        <position position="240"/>
    </location>
    <ligand>
        <name>NADP(+)</name>
        <dbReference type="ChEBI" id="CHEBI:58349"/>
    </ligand>
</feature>
<feature type="binding site" evidence="7">
    <location>
        <position position="218"/>
    </location>
    <ligand>
        <name>shikimate</name>
        <dbReference type="ChEBI" id="CHEBI:36208"/>
    </ligand>
</feature>
<feature type="binding site" evidence="7">
    <location>
        <position position="216"/>
    </location>
    <ligand>
        <name>NADP(+)</name>
        <dbReference type="ChEBI" id="CHEBI:58349"/>
    </ligand>
</feature>
<dbReference type="NCBIfam" id="NF001310">
    <property type="entry name" value="PRK00258.1-2"/>
    <property type="match status" value="1"/>
</dbReference>
<comment type="catalytic activity">
    <reaction evidence="6 7">
        <text>shikimate + NADP(+) = 3-dehydroshikimate + NADPH + H(+)</text>
        <dbReference type="Rhea" id="RHEA:17737"/>
        <dbReference type="ChEBI" id="CHEBI:15378"/>
        <dbReference type="ChEBI" id="CHEBI:16630"/>
        <dbReference type="ChEBI" id="CHEBI:36208"/>
        <dbReference type="ChEBI" id="CHEBI:57783"/>
        <dbReference type="ChEBI" id="CHEBI:58349"/>
        <dbReference type="EC" id="1.1.1.25"/>
    </reaction>
</comment>
<comment type="caution">
    <text evidence="11">The sequence shown here is derived from an EMBL/GenBank/DDBJ whole genome shotgun (WGS) entry which is preliminary data.</text>
</comment>
<gene>
    <name evidence="7 11" type="primary">aroE</name>
    <name evidence="11" type="ORF">KTN04_10480</name>
</gene>
<evidence type="ECO:0000259" key="10">
    <source>
        <dbReference type="Pfam" id="PF18317"/>
    </source>
</evidence>
<evidence type="ECO:0000256" key="5">
    <source>
        <dbReference type="ARBA" id="ARBA00023141"/>
    </source>
</evidence>
<evidence type="ECO:0000256" key="2">
    <source>
        <dbReference type="ARBA" id="ARBA00012962"/>
    </source>
</evidence>
<dbReference type="Proteomes" id="UP000755551">
    <property type="component" value="Unassembled WGS sequence"/>
</dbReference>
<feature type="binding site" evidence="7">
    <location>
        <begin position="15"/>
        <end position="17"/>
    </location>
    <ligand>
        <name>shikimate</name>
        <dbReference type="ChEBI" id="CHEBI:36208"/>
    </ligand>
</feature>
<evidence type="ECO:0000256" key="6">
    <source>
        <dbReference type="ARBA" id="ARBA00049442"/>
    </source>
</evidence>
<comment type="similarity">
    <text evidence="7">Belongs to the shikimate dehydrogenase family.</text>
</comment>
<comment type="subunit">
    <text evidence="7">Homodimer.</text>
</comment>